<dbReference type="InterPro" id="IPR052345">
    <property type="entry name" value="Rad_response_metalloprotease"/>
</dbReference>
<dbReference type="RefSeq" id="WP_060920637.1">
    <property type="nucleotide sequence ID" value="NZ_KQ960684.1"/>
</dbReference>
<dbReference type="InterPro" id="IPR010359">
    <property type="entry name" value="IrrE_HExxH"/>
</dbReference>
<dbReference type="Gene3D" id="1.10.10.2910">
    <property type="match status" value="1"/>
</dbReference>
<dbReference type="EMBL" id="LSDN01000018">
    <property type="protein sequence ID" value="KXB80220.1"/>
    <property type="molecule type" value="Genomic_DNA"/>
</dbReference>
<organism evidence="2 3">
    <name type="scientific">Varibaculum cambriense</name>
    <dbReference type="NCBI Taxonomy" id="184870"/>
    <lineage>
        <taxon>Bacteria</taxon>
        <taxon>Bacillati</taxon>
        <taxon>Actinomycetota</taxon>
        <taxon>Actinomycetes</taxon>
        <taxon>Actinomycetales</taxon>
        <taxon>Actinomycetaceae</taxon>
        <taxon>Varibaculum</taxon>
    </lineage>
</organism>
<comment type="caution">
    <text evidence="2">The sequence shown here is derived from an EMBL/GenBank/DDBJ whole genome shotgun (WGS) entry which is preliminary data.</text>
</comment>
<dbReference type="PANTHER" id="PTHR43236">
    <property type="entry name" value="ANTITOXIN HIGA1"/>
    <property type="match status" value="1"/>
</dbReference>
<gene>
    <name evidence="2" type="ORF">HMPREF1862_01444</name>
</gene>
<evidence type="ECO:0000313" key="2">
    <source>
        <dbReference type="EMBL" id="KXB80220.1"/>
    </source>
</evidence>
<dbReference type="PANTHER" id="PTHR43236:SF2">
    <property type="entry name" value="BLL0069 PROTEIN"/>
    <property type="match status" value="1"/>
</dbReference>
<feature type="domain" description="IrrE N-terminal-like" evidence="1">
    <location>
        <begin position="167"/>
        <end position="298"/>
    </location>
</feature>
<sequence length="387" mass="43081">MSAKLRIAPPLYEWALARSRKTVTDLEKIFPKLPEWISGVSVPTFADAEKFAAKTHTPFAFLFLDTPPEENLPIADMRTLKDSVIRQPSGDLLDTIYNAQRTQDWYRDYALSNGAEKLSFVGSVGVNNNVSEVAAEISDLLDFGFDSRKRIDNMSSLYRYLVDKIEELGILVLTNGVVGNNTHRKLSVEEFRGFSLSDEIAPLIFVNGADGYSARIFTLLHELGHIWLGHSALSDADLSLNDSNSAKTEERWCNQLAGEILLPKDVLEGMRATKVTEESVTKLAREAGCSVLVALHSLFDANFLSWSQYQELYGREQSAIAEREGKGKQTGGGDFYKTLPLRNSPTFTRAVIVSTLEGNTLYRDAFRILGTKKPQTFRNLAEKLAVG</sequence>
<dbReference type="AlphaFoldDB" id="A0AB34WY58"/>
<protein>
    <recommendedName>
        <fullName evidence="1">IrrE N-terminal-like domain-containing protein</fullName>
    </recommendedName>
</protein>
<reference evidence="2 3" key="1">
    <citation type="submission" date="2016-01" db="EMBL/GenBank/DDBJ databases">
        <authorList>
            <person name="Mitreva M."/>
            <person name="Pepin K.H."/>
            <person name="Mihindukulasuriya K.A."/>
            <person name="Fulton R."/>
            <person name="Fronick C."/>
            <person name="O'Laughlin M."/>
            <person name="Miner T."/>
            <person name="Herter B."/>
            <person name="Rosa B.A."/>
            <person name="Cordes M."/>
            <person name="Tomlinson C."/>
            <person name="Wollam A."/>
            <person name="Palsikar V.B."/>
            <person name="Mardis E.R."/>
            <person name="Wilson R.K."/>
        </authorList>
    </citation>
    <scope>NUCLEOTIDE SEQUENCE [LARGE SCALE GENOMIC DNA]</scope>
    <source>
        <strain evidence="2 3">DNF00696</strain>
    </source>
</reference>
<dbReference type="Pfam" id="PF06114">
    <property type="entry name" value="Peptidase_M78"/>
    <property type="match status" value="1"/>
</dbReference>
<evidence type="ECO:0000313" key="3">
    <source>
        <dbReference type="Proteomes" id="UP000070572"/>
    </source>
</evidence>
<dbReference type="Proteomes" id="UP000070572">
    <property type="component" value="Unassembled WGS sequence"/>
</dbReference>
<evidence type="ECO:0000259" key="1">
    <source>
        <dbReference type="Pfam" id="PF06114"/>
    </source>
</evidence>
<proteinExistence type="predicted"/>
<name>A0AB34WY58_9ACTO</name>
<accession>A0AB34WY58</accession>